<keyword evidence="2" id="KW-1185">Reference proteome</keyword>
<evidence type="ECO:0000313" key="2">
    <source>
        <dbReference type="Proteomes" id="UP001056120"/>
    </source>
</evidence>
<proteinExistence type="predicted"/>
<comment type="caution">
    <text evidence="1">The sequence shown here is derived from an EMBL/GenBank/DDBJ whole genome shotgun (WGS) entry which is preliminary data.</text>
</comment>
<dbReference type="Proteomes" id="UP001056120">
    <property type="component" value="Linkage Group LG04"/>
</dbReference>
<reference evidence="1 2" key="2">
    <citation type="journal article" date="2022" name="Mol. Ecol. Resour.">
        <title>The genomes of chicory, endive, great burdock and yacon provide insights into Asteraceae paleo-polyploidization history and plant inulin production.</title>
        <authorList>
            <person name="Fan W."/>
            <person name="Wang S."/>
            <person name="Wang H."/>
            <person name="Wang A."/>
            <person name="Jiang F."/>
            <person name="Liu H."/>
            <person name="Zhao H."/>
            <person name="Xu D."/>
            <person name="Zhang Y."/>
        </authorList>
    </citation>
    <scope>NUCLEOTIDE SEQUENCE [LARGE SCALE GENOMIC DNA]</scope>
    <source>
        <strain evidence="2">cv. Yunnan</strain>
        <tissue evidence="1">Leaves</tissue>
    </source>
</reference>
<evidence type="ECO:0000313" key="1">
    <source>
        <dbReference type="EMBL" id="KAI3819375.1"/>
    </source>
</evidence>
<reference evidence="2" key="1">
    <citation type="journal article" date="2022" name="Mol. Ecol. Resour.">
        <title>The genomes of chicory, endive, great burdock and yacon provide insights into Asteraceae palaeo-polyploidization history and plant inulin production.</title>
        <authorList>
            <person name="Fan W."/>
            <person name="Wang S."/>
            <person name="Wang H."/>
            <person name="Wang A."/>
            <person name="Jiang F."/>
            <person name="Liu H."/>
            <person name="Zhao H."/>
            <person name="Xu D."/>
            <person name="Zhang Y."/>
        </authorList>
    </citation>
    <scope>NUCLEOTIDE SEQUENCE [LARGE SCALE GENOMIC DNA]</scope>
    <source>
        <strain evidence="2">cv. Yunnan</strain>
    </source>
</reference>
<sequence length="190" mass="22404">MSSTPAREVLELSSKPKRDLHQRLRAREESSINRLTVRAHQFEIKSSIIQMVQNMWQFDDKDHQDPNTHLAGFLELCATFKILDAIDDDIQLRTWDHMVAKFLEKYFPPEKTTKLRARILFFQQDDEESIYEAWERFKELMRKVPHHGLLKWQQCETFYNGLDMTGKQLIDAYAGGDIGTKTPQEAYDLL</sequence>
<name>A0ACB9JGF4_9ASTR</name>
<organism evidence="1 2">
    <name type="scientific">Smallanthus sonchifolius</name>
    <dbReference type="NCBI Taxonomy" id="185202"/>
    <lineage>
        <taxon>Eukaryota</taxon>
        <taxon>Viridiplantae</taxon>
        <taxon>Streptophyta</taxon>
        <taxon>Embryophyta</taxon>
        <taxon>Tracheophyta</taxon>
        <taxon>Spermatophyta</taxon>
        <taxon>Magnoliopsida</taxon>
        <taxon>eudicotyledons</taxon>
        <taxon>Gunneridae</taxon>
        <taxon>Pentapetalae</taxon>
        <taxon>asterids</taxon>
        <taxon>campanulids</taxon>
        <taxon>Asterales</taxon>
        <taxon>Asteraceae</taxon>
        <taxon>Asteroideae</taxon>
        <taxon>Heliantheae alliance</taxon>
        <taxon>Millerieae</taxon>
        <taxon>Smallanthus</taxon>
    </lineage>
</organism>
<dbReference type="EMBL" id="CM042021">
    <property type="protein sequence ID" value="KAI3819375.1"/>
    <property type="molecule type" value="Genomic_DNA"/>
</dbReference>
<protein>
    <submittedName>
        <fullName evidence="1">Uncharacterized protein</fullName>
    </submittedName>
</protein>
<accession>A0ACB9JGF4</accession>
<gene>
    <name evidence="1" type="ORF">L1987_13204</name>
</gene>